<reference evidence="2 3" key="1">
    <citation type="submission" date="2017-10" db="EMBL/GenBank/DDBJ databases">
        <title>The draft genome sequence of Lewinella nigricans NBRC 102662.</title>
        <authorList>
            <person name="Wang K."/>
        </authorList>
    </citation>
    <scope>NUCLEOTIDE SEQUENCE [LARGE SCALE GENOMIC DNA]</scope>
    <source>
        <strain evidence="2 3">NBRC 102662</strain>
    </source>
</reference>
<name>A0A2D0ND34_FLAN2</name>
<keyword evidence="3" id="KW-1185">Reference proteome</keyword>
<evidence type="ECO:0008006" key="4">
    <source>
        <dbReference type="Google" id="ProtNLM"/>
    </source>
</evidence>
<gene>
    <name evidence="2" type="ORF">CRP01_14480</name>
</gene>
<dbReference type="RefSeq" id="WP_099150773.1">
    <property type="nucleotide sequence ID" value="NZ_PDUD01000020.1"/>
</dbReference>
<accession>A0A2D0ND34</accession>
<dbReference type="InterPro" id="IPR011990">
    <property type="entry name" value="TPR-like_helical_dom_sf"/>
</dbReference>
<protein>
    <recommendedName>
        <fullName evidence="4">Tetratricopeptide repeat protein</fullName>
    </recommendedName>
</protein>
<dbReference type="Proteomes" id="UP000223913">
    <property type="component" value="Unassembled WGS sequence"/>
</dbReference>
<dbReference type="Gene3D" id="1.25.40.10">
    <property type="entry name" value="Tetratricopeptide repeat domain"/>
    <property type="match status" value="1"/>
</dbReference>
<feature type="chain" id="PRO_5012542171" description="Tetratricopeptide repeat protein" evidence="1">
    <location>
        <begin position="24"/>
        <end position="468"/>
    </location>
</feature>
<dbReference type="AlphaFoldDB" id="A0A2D0ND34"/>
<sequence length="468" mass="53366">MTLLRNVLIVFSLLSLSSSAAWAQCKTWNDSDRKEEAENAHVVYRPFVKDRTAEQLATDLDDANFKIAFDNWKTAYDIAPAADGQRPSHFVDGRKIYRAMMNKATDEAQKNEYAEKIISLYDEQMECYKNEGYLTGRKAFDMFYMKPYGYSTTTYETFKKAIDLAANDAEYIIYDPLGMLMAYLYKSGKIEKEDFIQTFEKVEGIANHNIENNKQYGQYHEAGFQRMQSHISEIEGEIFDCAYFKKKLIPQYNENSEDLEIIKYVYNKLKVQGCDENDPDLAMIKTKYETLATEINAGLEEERRKNNPCYDATQLQKEGKIKEAIARYEECLEAAEDDDAKAQVLYSIAHMQVWELNQLSAGRSNANKAASLKSGWGKPYILIGDIYSKMSRGSCDDWNKRLAVLASLDKYQYARSIDSEVADDAGKRIANLSGALPTKEEGFMRKVQAGQTVTAGCGIGEKVKVRYQ</sequence>
<keyword evidence="1" id="KW-0732">Signal</keyword>
<feature type="signal peptide" evidence="1">
    <location>
        <begin position="1"/>
        <end position="23"/>
    </location>
</feature>
<evidence type="ECO:0000313" key="2">
    <source>
        <dbReference type="EMBL" id="PHN05683.1"/>
    </source>
</evidence>
<evidence type="ECO:0000313" key="3">
    <source>
        <dbReference type="Proteomes" id="UP000223913"/>
    </source>
</evidence>
<comment type="caution">
    <text evidence="2">The sequence shown here is derived from an EMBL/GenBank/DDBJ whole genome shotgun (WGS) entry which is preliminary data.</text>
</comment>
<proteinExistence type="predicted"/>
<organism evidence="2 3">
    <name type="scientific">Flavilitoribacter nigricans (strain ATCC 23147 / DSM 23189 / NBRC 102662 / NCIMB 1420 / SS-2)</name>
    <name type="common">Lewinella nigricans</name>
    <dbReference type="NCBI Taxonomy" id="1122177"/>
    <lineage>
        <taxon>Bacteria</taxon>
        <taxon>Pseudomonadati</taxon>
        <taxon>Bacteroidota</taxon>
        <taxon>Saprospiria</taxon>
        <taxon>Saprospirales</taxon>
        <taxon>Lewinellaceae</taxon>
        <taxon>Flavilitoribacter</taxon>
    </lineage>
</organism>
<evidence type="ECO:0000256" key="1">
    <source>
        <dbReference type="SAM" id="SignalP"/>
    </source>
</evidence>
<dbReference type="SUPFAM" id="SSF48452">
    <property type="entry name" value="TPR-like"/>
    <property type="match status" value="1"/>
</dbReference>
<dbReference type="EMBL" id="PDUD01000020">
    <property type="protein sequence ID" value="PHN05683.1"/>
    <property type="molecule type" value="Genomic_DNA"/>
</dbReference>
<dbReference type="OrthoDB" id="1490653at2"/>